<dbReference type="Gene3D" id="3.20.20.30">
    <property type="entry name" value="Luciferase-like domain"/>
    <property type="match status" value="1"/>
</dbReference>
<accession>A0ABP8P9Q2</accession>
<dbReference type="InterPro" id="IPR036661">
    <property type="entry name" value="Luciferase-like_sf"/>
</dbReference>
<keyword evidence="5" id="KW-1185">Reference proteome</keyword>
<gene>
    <name evidence="4" type="ORF">GCM10023191_003480</name>
</gene>
<dbReference type="Proteomes" id="UP001500503">
    <property type="component" value="Unassembled WGS sequence"/>
</dbReference>
<dbReference type="RefSeq" id="WP_345456416.1">
    <property type="nucleotide sequence ID" value="NZ_BAABHF010000009.1"/>
</dbReference>
<dbReference type="InterPro" id="IPR050766">
    <property type="entry name" value="Bact_Lucif_Oxidored"/>
</dbReference>
<organism evidence="4 5">
    <name type="scientific">Actinoallomurus oryzae</name>
    <dbReference type="NCBI Taxonomy" id="502180"/>
    <lineage>
        <taxon>Bacteria</taxon>
        <taxon>Bacillati</taxon>
        <taxon>Actinomycetota</taxon>
        <taxon>Actinomycetes</taxon>
        <taxon>Streptosporangiales</taxon>
        <taxon>Thermomonosporaceae</taxon>
        <taxon>Actinoallomurus</taxon>
    </lineage>
</organism>
<dbReference type="SUPFAM" id="SSF51679">
    <property type="entry name" value="Bacterial luciferase-like"/>
    <property type="match status" value="1"/>
</dbReference>
<comment type="caution">
    <text evidence="4">The sequence shown here is derived from an EMBL/GenBank/DDBJ whole genome shotgun (WGS) entry which is preliminary data.</text>
</comment>
<feature type="domain" description="Luciferase-like" evidence="3">
    <location>
        <begin position="1"/>
        <end position="302"/>
    </location>
</feature>
<dbReference type="PANTHER" id="PTHR30137:SF8">
    <property type="entry name" value="BLR5498 PROTEIN"/>
    <property type="match status" value="1"/>
</dbReference>
<dbReference type="EMBL" id="BAABHF010000009">
    <property type="protein sequence ID" value="GAA4482830.1"/>
    <property type="molecule type" value="Genomic_DNA"/>
</dbReference>
<evidence type="ECO:0000259" key="3">
    <source>
        <dbReference type="Pfam" id="PF00296"/>
    </source>
</evidence>
<evidence type="ECO:0000256" key="2">
    <source>
        <dbReference type="ARBA" id="ARBA00023033"/>
    </source>
</evidence>
<keyword evidence="2" id="KW-0503">Monooxygenase</keyword>
<evidence type="ECO:0000313" key="5">
    <source>
        <dbReference type="Proteomes" id="UP001500503"/>
    </source>
</evidence>
<evidence type="ECO:0000313" key="4">
    <source>
        <dbReference type="EMBL" id="GAA4482830.1"/>
    </source>
</evidence>
<dbReference type="Pfam" id="PF00296">
    <property type="entry name" value="Bac_luciferase"/>
    <property type="match status" value="1"/>
</dbReference>
<proteinExistence type="predicted"/>
<dbReference type="InterPro" id="IPR011251">
    <property type="entry name" value="Luciferase-like_dom"/>
</dbReference>
<evidence type="ECO:0000256" key="1">
    <source>
        <dbReference type="ARBA" id="ARBA00023002"/>
    </source>
</evidence>
<name>A0ABP8P9Q2_9ACTN</name>
<keyword evidence="1" id="KW-0560">Oxidoreductase</keyword>
<dbReference type="PANTHER" id="PTHR30137">
    <property type="entry name" value="LUCIFERASE-LIKE MONOOXYGENASE"/>
    <property type="match status" value="1"/>
</dbReference>
<protein>
    <submittedName>
        <fullName evidence="4">LLM class flavin-dependent oxidoreductase</fullName>
    </submittedName>
</protein>
<reference evidence="5" key="1">
    <citation type="journal article" date="2019" name="Int. J. Syst. Evol. Microbiol.">
        <title>The Global Catalogue of Microorganisms (GCM) 10K type strain sequencing project: providing services to taxonomists for standard genome sequencing and annotation.</title>
        <authorList>
            <consortium name="The Broad Institute Genomics Platform"/>
            <consortium name="The Broad Institute Genome Sequencing Center for Infectious Disease"/>
            <person name="Wu L."/>
            <person name="Ma J."/>
        </authorList>
    </citation>
    <scope>NUCLEOTIDE SEQUENCE [LARGE SCALE GENOMIC DNA]</scope>
    <source>
        <strain evidence="5">JCM 17933</strain>
    </source>
</reference>
<sequence>MKFGILFRPQDPPDAANIVERWQEILAAAKVAEQAGFDGLFVPEHHMMPDGYPPSPWAALGALAAITERVEIGTTIHLLPFEHPIHVAEHAAMVDVISGGRLRLGCGLGNFPTEFELYGIDPATQVSRFEECIEVVQRAWAGEELDFHGRHFDIKGRITPRPVGAELWLGAMSEPGVRRAARFGCPWPTDPLHNIDVMKHWAEVYRSAGEEYGTSQKLGVNLLRDGWVADSLADVERTWWPHVRADHWFYFKEVPRWVADREPFLQDVTEEDDFKFDRHRIDRLIVGSPDDCIASIRAFQEAIDPDYLILTFRMAAGPDHQRELECIRRFGSEVIPAFRTQDQPLLSRTDP</sequence>